<keyword evidence="1" id="KW-0732">Signal</keyword>
<protein>
    <submittedName>
        <fullName evidence="2">Putative secreted protein</fullName>
    </submittedName>
</protein>
<name>A0A6B0V4E4_IXORI</name>
<reference evidence="2" key="1">
    <citation type="submission" date="2019-12" db="EMBL/GenBank/DDBJ databases">
        <title>An insight into the sialome of adult female Ixodes ricinus ticks feeding for 6 days.</title>
        <authorList>
            <person name="Perner J."/>
            <person name="Ribeiro J.M.C."/>
        </authorList>
    </citation>
    <scope>NUCLEOTIDE SEQUENCE</scope>
    <source>
        <strain evidence="2">Semi-engorged</strain>
        <tissue evidence="2">Salivary glands</tissue>
    </source>
</reference>
<feature type="signal peptide" evidence="1">
    <location>
        <begin position="1"/>
        <end position="19"/>
    </location>
</feature>
<dbReference type="EMBL" id="GIFC01014601">
    <property type="protein sequence ID" value="MXU96684.1"/>
    <property type="molecule type" value="Transcribed_RNA"/>
</dbReference>
<evidence type="ECO:0000313" key="2">
    <source>
        <dbReference type="EMBL" id="MXU96684.1"/>
    </source>
</evidence>
<organism evidence="2">
    <name type="scientific">Ixodes ricinus</name>
    <name type="common">Common tick</name>
    <name type="synonym">Acarus ricinus</name>
    <dbReference type="NCBI Taxonomy" id="34613"/>
    <lineage>
        <taxon>Eukaryota</taxon>
        <taxon>Metazoa</taxon>
        <taxon>Ecdysozoa</taxon>
        <taxon>Arthropoda</taxon>
        <taxon>Chelicerata</taxon>
        <taxon>Arachnida</taxon>
        <taxon>Acari</taxon>
        <taxon>Parasitiformes</taxon>
        <taxon>Ixodida</taxon>
        <taxon>Ixodoidea</taxon>
        <taxon>Ixodidae</taxon>
        <taxon>Ixodinae</taxon>
        <taxon>Ixodes</taxon>
    </lineage>
</organism>
<sequence>MRRHLAAVSLNALIRLAAAKNVLKELTTLRRRCSFFSYHFCLYRFNRLVNCESYGVPATNQKVGARHMRTYTTRVRSRGTSTRGSFCGSSWLEGATIRSSTSRFTHTAQHLLSAIDKVLYRYCVGDLILHVTPAFCCSHVQCCISSESEMTTYHACSADLTLSQRLDACVNPTSRRNRMHSRTKNTAADVTRTFSRRLHQLPAAQLVQKHVLSTTDWWRSNGCVW</sequence>
<proteinExistence type="predicted"/>
<dbReference type="AlphaFoldDB" id="A0A6B0V4E4"/>
<evidence type="ECO:0000256" key="1">
    <source>
        <dbReference type="SAM" id="SignalP"/>
    </source>
</evidence>
<accession>A0A6B0V4E4</accession>
<feature type="chain" id="PRO_5025359348" evidence="1">
    <location>
        <begin position="20"/>
        <end position="225"/>
    </location>
</feature>